<evidence type="ECO:0000259" key="2">
    <source>
        <dbReference type="Pfam" id="PF14111"/>
    </source>
</evidence>
<reference evidence="3" key="1">
    <citation type="submission" date="2020-06" db="EMBL/GenBank/DDBJ databases">
        <authorList>
            <person name="Li T."/>
            <person name="Hu X."/>
            <person name="Zhang T."/>
            <person name="Song X."/>
            <person name="Zhang H."/>
            <person name="Dai N."/>
            <person name="Sheng W."/>
            <person name="Hou X."/>
            <person name="Wei L."/>
        </authorList>
    </citation>
    <scope>NUCLEOTIDE SEQUENCE</scope>
    <source>
        <strain evidence="3">KEN1</strain>
        <tissue evidence="3">Leaf</tissue>
    </source>
</reference>
<proteinExistence type="predicted"/>
<feature type="domain" description="DUF4283" evidence="2">
    <location>
        <begin position="37"/>
        <end position="76"/>
    </location>
</feature>
<keyword evidence="1" id="KW-0812">Transmembrane</keyword>
<dbReference type="PANTHER" id="PTHR31286:SF165">
    <property type="entry name" value="DUF4283 DOMAIN-CONTAINING PROTEIN"/>
    <property type="match status" value="1"/>
</dbReference>
<evidence type="ECO:0000313" key="3">
    <source>
        <dbReference type="EMBL" id="KAL0439855.1"/>
    </source>
</evidence>
<keyword evidence="1" id="KW-0472">Membrane</keyword>
<sequence>MPARVNGTLQPLATFLVRSLCSIRFENLFVMLFATINGFFFIMFESANAMDEVIDGRPWLFHGQPLVLQRWEPGMALRQHSHTQVPVWIKLRHLPIEYWIEDGLSIVASGIGRPLYPDAIRKACTRLDFARVCIMLDFSSTLPKHIVVMAPKEDGSESPCRVDVEYEWILNKCTTCCSLGHSTPHCPSTRKPRQPPVKVFVQKPLGQKTAPPLMNPDEMHNKDKEVPLACTEPSTAVETVPSPPVDEGLDNDTIGKGKEVHLCYLMMMIQLNGVLNLAAPRVVLNDTCCCLECAWSQSPRPSSSATCFDF</sequence>
<reference evidence="3" key="2">
    <citation type="journal article" date="2024" name="Plant">
        <title>Genomic evolution and insights into agronomic trait innovations of Sesamum species.</title>
        <authorList>
            <person name="Miao H."/>
            <person name="Wang L."/>
            <person name="Qu L."/>
            <person name="Liu H."/>
            <person name="Sun Y."/>
            <person name="Le M."/>
            <person name="Wang Q."/>
            <person name="Wei S."/>
            <person name="Zheng Y."/>
            <person name="Lin W."/>
            <person name="Duan Y."/>
            <person name="Cao H."/>
            <person name="Xiong S."/>
            <person name="Wang X."/>
            <person name="Wei L."/>
            <person name="Li C."/>
            <person name="Ma Q."/>
            <person name="Ju M."/>
            <person name="Zhao R."/>
            <person name="Li G."/>
            <person name="Mu C."/>
            <person name="Tian Q."/>
            <person name="Mei H."/>
            <person name="Zhang T."/>
            <person name="Gao T."/>
            <person name="Zhang H."/>
        </authorList>
    </citation>
    <scope>NUCLEOTIDE SEQUENCE</scope>
    <source>
        <strain evidence="3">KEN1</strain>
    </source>
</reference>
<accession>A0AAW2WDJ2</accession>
<dbReference type="EMBL" id="JACGWN010000008">
    <property type="protein sequence ID" value="KAL0439855.1"/>
    <property type="molecule type" value="Genomic_DNA"/>
</dbReference>
<protein>
    <recommendedName>
        <fullName evidence="2">DUF4283 domain-containing protein</fullName>
    </recommendedName>
</protein>
<dbReference type="InterPro" id="IPR040256">
    <property type="entry name" value="At4g02000-like"/>
</dbReference>
<gene>
    <name evidence="3" type="ORF">Slati_2468500</name>
</gene>
<evidence type="ECO:0000256" key="1">
    <source>
        <dbReference type="SAM" id="Phobius"/>
    </source>
</evidence>
<dbReference type="PANTHER" id="PTHR31286">
    <property type="entry name" value="GLYCINE-RICH CELL WALL STRUCTURAL PROTEIN 1.8-LIKE"/>
    <property type="match status" value="1"/>
</dbReference>
<dbReference type="Pfam" id="PF14111">
    <property type="entry name" value="DUF4283"/>
    <property type="match status" value="1"/>
</dbReference>
<organism evidence="3">
    <name type="scientific">Sesamum latifolium</name>
    <dbReference type="NCBI Taxonomy" id="2727402"/>
    <lineage>
        <taxon>Eukaryota</taxon>
        <taxon>Viridiplantae</taxon>
        <taxon>Streptophyta</taxon>
        <taxon>Embryophyta</taxon>
        <taxon>Tracheophyta</taxon>
        <taxon>Spermatophyta</taxon>
        <taxon>Magnoliopsida</taxon>
        <taxon>eudicotyledons</taxon>
        <taxon>Gunneridae</taxon>
        <taxon>Pentapetalae</taxon>
        <taxon>asterids</taxon>
        <taxon>lamiids</taxon>
        <taxon>Lamiales</taxon>
        <taxon>Pedaliaceae</taxon>
        <taxon>Sesamum</taxon>
    </lineage>
</organism>
<dbReference type="InterPro" id="IPR025558">
    <property type="entry name" value="DUF4283"/>
</dbReference>
<feature type="transmembrane region" description="Helical" evidence="1">
    <location>
        <begin position="28"/>
        <end position="44"/>
    </location>
</feature>
<name>A0AAW2WDJ2_9LAMI</name>
<comment type="caution">
    <text evidence="3">The sequence shown here is derived from an EMBL/GenBank/DDBJ whole genome shotgun (WGS) entry which is preliminary data.</text>
</comment>
<dbReference type="AlphaFoldDB" id="A0AAW2WDJ2"/>
<keyword evidence="1" id="KW-1133">Transmembrane helix</keyword>